<reference evidence="1" key="1">
    <citation type="submission" date="2021-07" db="EMBL/GenBank/DDBJ databases">
        <title>Genome Resource of American Ginseng Black Spot Pathogen Alternaria panax.</title>
        <authorList>
            <person name="Qiu C."/>
            <person name="Wang W."/>
            <person name="Liu Z."/>
        </authorList>
    </citation>
    <scope>NUCLEOTIDE SEQUENCE</scope>
    <source>
        <strain evidence="1">BNCC115425</strain>
    </source>
</reference>
<comment type="caution">
    <text evidence="1">The sequence shown here is derived from an EMBL/GenBank/DDBJ whole genome shotgun (WGS) entry which is preliminary data.</text>
</comment>
<protein>
    <submittedName>
        <fullName evidence="1">Uncharacterized protein</fullName>
    </submittedName>
</protein>
<proteinExistence type="predicted"/>
<gene>
    <name evidence="1" type="ORF">G6011_03908</name>
</gene>
<sequence length="174" mass="19723">MTDLMGSDRTTQERKDTLASYLKSPDALRELATTLNMRSYRDWNYRNAHVGLQVDARKTIQSQHYVNVETDVVDMLFIHCCAVSWAMKLNEYLQNFVRESSIFSPTPLAAADIDKRSFFLDNLAPPQPFMCGTMAYPCPPPLPQFKTKKSCTASRKTMQFAPPMPPMPPMYAGG</sequence>
<dbReference type="PANTHER" id="PTHR37015">
    <property type="entry name" value="REVERSE TRANSCRIPTASE DOMAIN-CONTAINING PROTEIN"/>
    <property type="match status" value="1"/>
</dbReference>
<keyword evidence="2" id="KW-1185">Reference proteome</keyword>
<dbReference type="PANTHER" id="PTHR37015:SF2">
    <property type="entry name" value="REVERSE TRANSCRIPTASE DOMAIN-CONTAINING PROTEIN"/>
    <property type="match status" value="1"/>
</dbReference>
<evidence type="ECO:0000313" key="2">
    <source>
        <dbReference type="Proteomes" id="UP001199106"/>
    </source>
</evidence>
<organism evidence="1 2">
    <name type="scientific">Alternaria panax</name>
    <dbReference type="NCBI Taxonomy" id="48097"/>
    <lineage>
        <taxon>Eukaryota</taxon>
        <taxon>Fungi</taxon>
        <taxon>Dikarya</taxon>
        <taxon>Ascomycota</taxon>
        <taxon>Pezizomycotina</taxon>
        <taxon>Dothideomycetes</taxon>
        <taxon>Pleosporomycetidae</taxon>
        <taxon>Pleosporales</taxon>
        <taxon>Pleosporineae</taxon>
        <taxon>Pleosporaceae</taxon>
        <taxon>Alternaria</taxon>
        <taxon>Alternaria sect. Panax</taxon>
    </lineage>
</organism>
<evidence type="ECO:0000313" key="1">
    <source>
        <dbReference type="EMBL" id="KAG9193873.1"/>
    </source>
</evidence>
<accession>A0AAD4IG87</accession>
<dbReference type="AlphaFoldDB" id="A0AAD4IG87"/>
<dbReference type="Proteomes" id="UP001199106">
    <property type="component" value="Unassembled WGS sequence"/>
</dbReference>
<dbReference type="EMBL" id="JAANER010000002">
    <property type="protein sequence ID" value="KAG9193873.1"/>
    <property type="molecule type" value="Genomic_DNA"/>
</dbReference>
<name>A0AAD4IG87_9PLEO</name>